<evidence type="ECO:0000313" key="2">
    <source>
        <dbReference type="EMBL" id="GLW66583.1"/>
    </source>
</evidence>
<dbReference type="InterPro" id="IPR013381">
    <property type="entry name" value="CRISPR-assoc_prot_Cse1"/>
</dbReference>
<feature type="region of interest" description="Disordered" evidence="1">
    <location>
        <begin position="537"/>
        <end position="560"/>
    </location>
</feature>
<keyword evidence="3" id="KW-1185">Reference proteome</keyword>
<dbReference type="CDD" id="cd09729">
    <property type="entry name" value="Cse1_I-E"/>
    <property type="match status" value="1"/>
</dbReference>
<organism evidence="2 3">
    <name type="scientific">Actinomadura rubrobrunea</name>
    <dbReference type="NCBI Taxonomy" id="115335"/>
    <lineage>
        <taxon>Bacteria</taxon>
        <taxon>Bacillati</taxon>
        <taxon>Actinomycetota</taxon>
        <taxon>Actinomycetes</taxon>
        <taxon>Streptosporangiales</taxon>
        <taxon>Thermomonosporaceae</taxon>
        <taxon>Actinomadura</taxon>
    </lineage>
</organism>
<dbReference type="Pfam" id="PF09481">
    <property type="entry name" value="CRISPR_Cse1"/>
    <property type="match status" value="1"/>
</dbReference>
<feature type="compositionally biased region" description="Basic and acidic residues" evidence="1">
    <location>
        <begin position="547"/>
        <end position="560"/>
    </location>
</feature>
<sequence length="560" mass="61803">MSEFSLITQPWLRARLDARVELLGLADALARAGEITEIVVDLPTQFPALLRHVLLPVVVDALGAPADRRTWARRFDRGAFTEDELEKIDAYLHKYRERFDLFHPETPFGQVADLRTARGETKGSGVLIATQATGNNVPLFSSRTEADPPALTPGEAALWLVHAHCWDTAAIKTGAVGDPQVKSGKTTGNPTGPLGQLGVVLPIGRTLYETLLLNTPIGVQGRLGAPQWTRHIGPQWETRTAQGLLDLWTWQSRRIRLIPEQTADGPRVTQVILAAGDRIAETPDWEPHTAWKAANPAKRTAKRTPLRPLRHTPGKAIWRGMNALLAVEADDTAGLRTSELLDQISGLMADELIDERYPLRAETFGMVYGNQSAIVEDVLHDLIPLPIAALRADTEIHSFVLEATEQAEQLAQAVNRLSADLRRAVGLDPIPWDKGQRPGERLLHLLDPVVRRLLHGLRGVTDPQALDRARLGWELTARRLALQVADSVHAAVPESVFAGREVRKPDGTKEAAYPLGVAEDAFRRRLNLILPRAAEYRRQNTPPSTGEETHDQALLEPCRP</sequence>
<evidence type="ECO:0000256" key="1">
    <source>
        <dbReference type="SAM" id="MobiDB-lite"/>
    </source>
</evidence>
<name>A0A9W6Q0Z8_9ACTN</name>
<dbReference type="AlphaFoldDB" id="A0A9W6Q0Z8"/>
<dbReference type="NCBIfam" id="TIGR02547">
    <property type="entry name" value="casA_cse1"/>
    <property type="match status" value="1"/>
</dbReference>
<gene>
    <name evidence="2" type="ORF">Arub01_48270</name>
</gene>
<evidence type="ECO:0008006" key="4">
    <source>
        <dbReference type="Google" id="ProtNLM"/>
    </source>
</evidence>
<dbReference type="Proteomes" id="UP001165124">
    <property type="component" value="Unassembled WGS sequence"/>
</dbReference>
<proteinExistence type="predicted"/>
<accession>A0A9W6Q0Z8</accession>
<protein>
    <recommendedName>
        <fullName evidence="4">Type I-E CRISPR-associated protein Cse1/CasA</fullName>
    </recommendedName>
</protein>
<dbReference type="Gene3D" id="1.10.132.100">
    <property type="match status" value="1"/>
</dbReference>
<dbReference type="RefSeq" id="WP_083950958.1">
    <property type="nucleotide sequence ID" value="NZ_BSRZ01000015.1"/>
</dbReference>
<comment type="caution">
    <text evidence="2">The sequence shown here is derived from an EMBL/GenBank/DDBJ whole genome shotgun (WGS) entry which is preliminary data.</text>
</comment>
<dbReference type="EMBL" id="BSRZ01000015">
    <property type="protein sequence ID" value="GLW66583.1"/>
    <property type="molecule type" value="Genomic_DNA"/>
</dbReference>
<evidence type="ECO:0000313" key="3">
    <source>
        <dbReference type="Proteomes" id="UP001165124"/>
    </source>
</evidence>
<reference evidence="2" key="1">
    <citation type="submission" date="2023-02" db="EMBL/GenBank/DDBJ databases">
        <title>Actinomadura rubrobrunea NBRC 14622.</title>
        <authorList>
            <person name="Ichikawa N."/>
            <person name="Sato H."/>
            <person name="Tonouchi N."/>
        </authorList>
    </citation>
    <scope>NUCLEOTIDE SEQUENCE</scope>
    <source>
        <strain evidence="2">NBRC 14622</strain>
    </source>
</reference>